<keyword evidence="8 11" id="KW-0805">Transcription regulation</keyword>
<dbReference type="NCBIfam" id="NF045677">
    <property type="entry name" value="FeRespRegIrr"/>
    <property type="match status" value="1"/>
</dbReference>
<keyword evidence="6 11" id="KW-0479">Metal-binding</keyword>
<dbReference type="GO" id="GO:0045892">
    <property type="term" value="P:negative regulation of DNA-templated transcription"/>
    <property type="evidence" value="ECO:0007669"/>
    <property type="project" value="TreeGrafter"/>
</dbReference>
<dbReference type="GO" id="GO:0000976">
    <property type="term" value="F:transcription cis-regulatory region binding"/>
    <property type="evidence" value="ECO:0007669"/>
    <property type="project" value="TreeGrafter"/>
</dbReference>
<comment type="subcellular location">
    <subcellularLocation>
        <location evidence="1 11">Cytoplasm</location>
    </subcellularLocation>
</comment>
<keyword evidence="7 11" id="KW-0862">Zinc</keyword>
<keyword evidence="5 11" id="KW-0678">Repressor</keyword>
<keyword evidence="11" id="KW-0408">Iron</keyword>
<keyword evidence="9 11" id="KW-0238">DNA-binding</keyword>
<dbReference type="FunFam" id="1.10.10.10:FF:000007">
    <property type="entry name" value="Ferric uptake regulation protein"/>
    <property type="match status" value="1"/>
</dbReference>
<dbReference type="InterPro" id="IPR036388">
    <property type="entry name" value="WH-like_DNA-bd_sf"/>
</dbReference>
<evidence type="ECO:0000256" key="10">
    <source>
        <dbReference type="ARBA" id="ARBA00023163"/>
    </source>
</evidence>
<evidence type="ECO:0000256" key="9">
    <source>
        <dbReference type="ARBA" id="ARBA00023125"/>
    </source>
</evidence>
<dbReference type="InterPro" id="IPR002481">
    <property type="entry name" value="FUR"/>
</dbReference>
<reference evidence="12 13" key="1">
    <citation type="submission" date="2018-04" db="EMBL/GenBank/DDBJ databases">
        <title>Genomic Encyclopedia of Type Strains, Phase III (KMG-III): the genomes of soil and plant-associated and newly described type strains.</title>
        <authorList>
            <person name="Whitman W."/>
        </authorList>
    </citation>
    <scope>NUCLEOTIDE SEQUENCE [LARGE SCALE GENOMIC DNA]</scope>
    <source>
        <strain evidence="12 13">KA25</strain>
    </source>
</reference>
<dbReference type="CDD" id="cd07153">
    <property type="entry name" value="Fur_like"/>
    <property type="match status" value="1"/>
</dbReference>
<dbReference type="Proteomes" id="UP000244060">
    <property type="component" value="Unassembled WGS sequence"/>
</dbReference>
<protein>
    <recommendedName>
        <fullName evidence="3 11">Ferric uptake regulation protein</fullName>
    </recommendedName>
</protein>
<dbReference type="EMBL" id="QAOT01000010">
    <property type="protein sequence ID" value="PTR17971.1"/>
    <property type="molecule type" value="Genomic_DNA"/>
</dbReference>
<evidence type="ECO:0000256" key="3">
    <source>
        <dbReference type="ARBA" id="ARBA00020910"/>
    </source>
</evidence>
<evidence type="ECO:0000256" key="4">
    <source>
        <dbReference type="ARBA" id="ARBA00022490"/>
    </source>
</evidence>
<evidence type="ECO:0000256" key="7">
    <source>
        <dbReference type="ARBA" id="ARBA00022833"/>
    </source>
</evidence>
<comment type="subunit">
    <text evidence="11">Homodimer.</text>
</comment>
<dbReference type="GO" id="GO:0003700">
    <property type="term" value="F:DNA-binding transcription factor activity"/>
    <property type="evidence" value="ECO:0007669"/>
    <property type="project" value="UniProtKB-UniRule"/>
</dbReference>
<evidence type="ECO:0000256" key="8">
    <source>
        <dbReference type="ARBA" id="ARBA00023015"/>
    </source>
</evidence>
<comment type="similarity">
    <text evidence="2 11">Belongs to the Fur family.</text>
</comment>
<gene>
    <name evidence="11" type="primary">fur</name>
    <name evidence="12" type="ORF">C8J28_11095</name>
</gene>
<dbReference type="NCBIfam" id="NF045678">
    <property type="entry name" value="TransRegIrrA"/>
    <property type="match status" value="1"/>
</dbReference>
<evidence type="ECO:0000256" key="2">
    <source>
        <dbReference type="ARBA" id="ARBA00007957"/>
    </source>
</evidence>
<dbReference type="PANTHER" id="PTHR33202:SF7">
    <property type="entry name" value="FERRIC UPTAKE REGULATION PROTEIN"/>
    <property type="match status" value="1"/>
</dbReference>
<dbReference type="GO" id="GO:1900376">
    <property type="term" value="P:regulation of secondary metabolite biosynthetic process"/>
    <property type="evidence" value="ECO:0007669"/>
    <property type="project" value="TreeGrafter"/>
</dbReference>
<organism evidence="12 13">
    <name type="scientific">Cereibacter azotoformans</name>
    <dbReference type="NCBI Taxonomy" id="43057"/>
    <lineage>
        <taxon>Bacteria</taxon>
        <taxon>Pseudomonadati</taxon>
        <taxon>Pseudomonadota</taxon>
        <taxon>Alphaproteobacteria</taxon>
        <taxon>Rhodobacterales</taxon>
        <taxon>Paracoccaceae</taxon>
        <taxon>Cereibacter</taxon>
    </lineage>
</organism>
<keyword evidence="4 11" id="KW-0963">Cytoplasm</keyword>
<evidence type="ECO:0000256" key="11">
    <source>
        <dbReference type="RuleBase" id="RU364037"/>
    </source>
</evidence>
<name>A0A2T5K6D1_9RHOB</name>
<evidence type="ECO:0000313" key="12">
    <source>
        <dbReference type="EMBL" id="PTR17971.1"/>
    </source>
</evidence>
<dbReference type="AlphaFoldDB" id="A0A2T5K6D1"/>
<dbReference type="GO" id="GO:0005737">
    <property type="term" value="C:cytoplasm"/>
    <property type="evidence" value="ECO:0007669"/>
    <property type="project" value="UniProtKB-SubCell"/>
</dbReference>
<sequence length="146" mass="16111">MHLMADGNMAPTAIERGTEWLTKGGLRPTRQRVALAALLVGDGRDRHVTAESLFAAAGQSSDKVSLATVYNTLRAFCEAGLMQEVVVDGARSYFDTRVDNHPHFFWEDTADLFDAPADQLEITRIPELPEGAELSRVDVVIRLKRS</sequence>
<evidence type="ECO:0000256" key="1">
    <source>
        <dbReference type="ARBA" id="ARBA00004496"/>
    </source>
</evidence>
<proteinExistence type="inferred from homology"/>
<dbReference type="Pfam" id="PF01475">
    <property type="entry name" value="FUR"/>
    <property type="match status" value="1"/>
</dbReference>
<keyword evidence="13" id="KW-1185">Reference proteome</keyword>
<evidence type="ECO:0000256" key="5">
    <source>
        <dbReference type="ARBA" id="ARBA00022491"/>
    </source>
</evidence>
<dbReference type="Gene3D" id="1.10.10.10">
    <property type="entry name" value="Winged helix-like DNA-binding domain superfamily/Winged helix DNA-binding domain"/>
    <property type="match status" value="1"/>
</dbReference>
<accession>A0A2T5K6D1</accession>
<evidence type="ECO:0000256" key="6">
    <source>
        <dbReference type="ARBA" id="ARBA00022723"/>
    </source>
</evidence>
<evidence type="ECO:0000313" key="13">
    <source>
        <dbReference type="Proteomes" id="UP000244060"/>
    </source>
</evidence>
<dbReference type="RefSeq" id="WP_011910813.1">
    <property type="nucleotide sequence ID" value="NZ_CP089966.1"/>
</dbReference>
<dbReference type="SUPFAM" id="SSF46785">
    <property type="entry name" value="Winged helix' DNA-binding domain"/>
    <property type="match status" value="1"/>
</dbReference>
<keyword evidence="10 11" id="KW-0804">Transcription</keyword>
<dbReference type="OrthoDB" id="9800477at2"/>
<dbReference type="PANTHER" id="PTHR33202">
    <property type="entry name" value="ZINC UPTAKE REGULATION PROTEIN"/>
    <property type="match status" value="1"/>
</dbReference>
<comment type="caution">
    <text evidence="12">The sequence shown here is derived from an EMBL/GenBank/DDBJ whole genome shotgun (WGS) entry which is preliminary data.</text>
</comment>
<dbReference type="InterPro" id="IPR036390">
    <property type="entry name" value="WH_DNA-bd_sf"/>
</dbReference>
<dbReference type="GO" id="GO:0008270">
    <property type="term" value="F:zinc ion binding"/>
    <property type="evidence" value="ECO:0007669"/>
    <property type="project" value="TreeGrafter"/>
</dbReference>